<dbReference type="EMBL" id="CAJNOQ010000079">
    <property type="protein sequence ID" value="CAF0752664.1"/>
    <property type="molecule type" value="Genomic_DNA"/>
</dbReference>
<protein>
    <submittedName>
        <fullName evidence="2">Uncharacterized protein</fullName>
    </submittedName>
</protein>
<accession>A0A813PDP5</accession>
<dbReference type="EMBL" id="CAJOBA010001233">
    <property type="protein sequence ID" value="CAF3583920.1"/>
    <property type="molecule type" value="Genomic_DNA"/>
</dbReference>
<feature type="compositionally biased region" description="Polar residues" evidence="1">
    <location>
        <begin position="409"/>
        <end position="418"/>
    </location>
</feature>
<dbReference type="Proteomes" id="UP000681722">
    <property type="component" value="Unassembled WGS sequence"/>
</dbReference>
<feature type="compositionally biased region" description="Low complexity" evidence="1">
    <location>
        <begin position="199"/>
        <end position="216"/>
    </location>
</feature>
<dbReference type="EMBL" id="CAJNOK010001233">
    <property type="protein sequence ID" value="CAF0800610.1"/>
    <property type="molecule type" value="Genomic_DNA"/>
</dbReference>
<dbReference type="Proteomes" id="UP000663829">
    <property type="component" value="Unassembled WGS sequence"/>
</dbReference>
<dbReference type="OrthoDB" id="7668649at2759"/>
<evidence type="ECO:0000313" key="4">
    <source>
        <dbReference type="EMBL" id="CAF3532543.1"/>
    </source>
</evidence>
<feature type="compositionally biased region" description="Gly residues" evidence="1">
    <location>
        <begin position="439"/>
        <end position="450"/>
    </location>
</feature>
<dbReference type="Proteomes" id="UP000682733">
    <property type="component" value="Unassembled WGS sequence"/>
</dbReference>
<gene>
    <name evidence="2" type="ORF">GPM918_LOCUS928</name>
    <name evidence="3" type="ORF">OVA965_LOCUS4625</name>
    <name evidence="4" type="ORF">SRO942_LOCUS928</name>
    <name evidence="5" type="ORF">TMI583_LOCUS4623</name>
</gene>
<evidence type="ECO:0000313" key="5">
    <source>
        <dbReference type="EMBL" id="CAF3583920.1"/>
    </source>
</evidence>
<dbReference type="Proteomes" id="UP000677228">
    <property type="component" value="Unassembled WGS sequence"/>
</dbReference>
<feature type="region of interest" description="Disordered" evidence="1">
    <location>
        <begin position="1"/>
        <end position="71"/>
    </location>
</feature>
<evidence type="ECO:0000256" key="1">
    <source>
        <dbReference type="SAM" id="MobiDB-lite"/>
    </source>
</evidence>
<organism evidence="2 6">
    <name type="scientific">Didymodactylos carnosus</name>
    <dbReference type="NCBI Taxonomy" id="1234261"/>
    <lineage>
        <taxon>Eukaryota</taxon>
        <taxon>Metazoa</taxon>
        <taxon>Spiralia</taxon>
        <taxon>Gnathifera</taxon>
        <taxon>Rotifera</taxon>
        <taxon>Eurotatoria</taxon>
        <taxon>Bdelloidea</taxon>
        <taxon>Philodinida</taxon>
        <taxon>Philodinidae</taxon>
        <taxon>Didymodactylos</taxon>
    </lineage>
</organism>
<feature type="compositionally biased region" description="Polar residues" evidence="1">
    <location>
        <begin position="155"/>
        <end position="198"/>
    </location>
</feature>
<keyword evidence="6" id="KW-1185">Reference proteome</keyword>
<name>A0A813PDP5_9BILA</name>
<proteinExistence type="predicted"/>
<feature type="region of interest" description="Disordered" evidence="1">
    <location>
        <begin position="85"/>
        <end position="106"/>
    </location>
</feature>
<evidence type="ECO:0000313" key="6">
    <source>
        <dbReference type="Proteomes" id="UP000663829"/>
    </source>
</evidence>
<comment type="caution">
    <text evidence="2">The sequence shown here is derived from an EMBL/GenBank/DDBJ whole genome shotgun (WGS) entry which is preliminary data.</text>
</comment>
<feature type="region of interest" description="Disordered" evidence="1">
    <location>
        <begin position="140"/>
        <end position="287"/>
    </location>
</feature>
<feature type="compositionally biased region" description="Low complexity" evidence="1">
    <location>
        <begin position="268"/>
        <end position="285"/>
    </location>
</feature>
<reference evidence="2" key="1">
    <citation type="submission" date="2021-02" db="EMBL/GenBank/DDBJ databases">
        <authorList>
            <person name="Nowell W R."/>
        </authorList>
    </citation>
    <scope>NUCLEOTIDE SEQUENCE</scope>
</reference>
<evidence type="ECO:0000313" key="3">
    <source>
        <dbReference type="EMBL" id="CAF0800610.1"/>
    </source>
</evidence>
<dbReference type="AlphaFoldDB" id="A0A813PDP5"/>
<feature type="region of interest" description="Disordered" evidence="1">
    <location>
        <begin position="395"/>
        <end position="450"/>
    </location>
</feature>
<sequence>MTRMVSDHPPHHHLNMYKSPGLMMQDHPPMNGPPSSHGPMGRGKMSNHHPSSLYPVNSKLPPDDHMQRLGPPHHQQFMHMQQDDMFSIPPNTTQNQQPQLHPHENRPAAINNTYVNATMSIAQLNIQNLGPGLQPGTIHLHHQTSIPHGDPMFAQQYSSMNNEQPNGPFGQQFNDMCPPQESSAQPPPLNSQNSGKNMQQTQQNTNSNNINTSSQSPLSGQPPMAREKNVQIEPQGVSTIRYKPNSSSSRNRSLNPDIDFLPPPSPQIPSNQNSSRLSKQQQQQQAHFEQNMMMHDPMCGPGGMMIRGPPHHEFPPHMHPQHRMMMMPGNRFSNPNFVMHSGPGRPMHSHLHPSFGPNGGPPMMNDMMFENSQQPPPHFHTMTAQQHSSQLLYNQNPFPDSSPHPMFDNQHSFISNGPNKPDQEQCGGPPMGFVDSGQFPGGGGQTFDLL</sequence>
<feature type="compositionally biased region" description="Low complexity" evidence="1">
    <location>
        <begin position="85"/>
        <end position="99"/>
    </location>
</feature>
<evidence type="ECO:0000313" key="2">
    <source>
        <dbReference type="EMBL" id="CAF0752664.1"/>
    </source>
</evidence>
<dbReference type="EMBL" id="CAJOBC010000079">
    <property type="protein sequence ID" value="CAF3532543.1"/>
    <property type="molecule type" value="Genomic_DNA"/>
</dbReference>